<feature type="domain" description="F5/8 type C" evidence="1">
    <location>
        <begin position="888"/>
        <end position="977"/>
    </location>
</feature>
<dbReference type="Gene3D" id="2.60.120.260">
    <property type="entry name" value="Galactose-binding domain-like"/>
    <property type="match status" value="2"/>
</dbReference>
<dbReference type="RefSeq" id="WP_091493824.1">
    <property type="nucleotide sequence ID" value="NZ_FODJ01000001.1"/>
</dbReference>
<dbReference type="InterPro" id="IPR017853">
    <property type="entry name" value="GH"/>
</dbReference>
<evidence type="ECO:0000259" key="1">
    <source>
        <dbReference type="PROSITE" id="PS50022"/>
    </source>
</evidence>
<dbReference type="GO" id="GO:0004553">
    <property type="term" value="F:hydrolase activity, hydrolyzing O-glycosyl compounds"/>
    <property type="evidence" value="ECO:0007669"/>
    <property type="project" value="InterPro"/>
</dbReference>
<dbReference type="Proteomes" id="UP000199300">
    <property type="component" value="Unassembled WGS sequence"/>
</dbReference>
<sequence length="1025" mass="116817">MTKISLAGIWNYRFDLEDQGLDQSWYQDMFLNHAFQLPGTTSTNKVGQPVDPAKFKQLTKASVTTHQERYPYLGVLWLQKQMTVDVQFAPDQDVILNFERILGQSTVWINETMLGSQNSLSTPHYYVVSPSLIKRGEPLTITVRIDNRVHQHLGELASGYSLHTQGLWAGIVGELTLAQAPINCQLFYDQAKQLLEVVVATGKQPVQVVICDQAKNRYIAEPDSYEYQAETTHYQFDVSKLDIWYAAKPNHYQVQISMGKHTIYKTFGRLDLSADTNYIYQANKRLFLRGTLDCAIFPKTGYPTMDQEGWQVIFTKIKGHGLNHVRFHSWCPPKAAFLAADYLGLYLMVEAPIWLDEWFNNKVGDAREHYAFITNEVSRILASYGHHPSFSFFSIGNELAGDFKFLAELIQELPFKEHQILTTITANTTNRKRTFYERADHFFIGVEYQGKGLRGNRFLDQMVEGTALDYQMAAEHVPLPVITHEIGQYASYPVLDVIEKYDGAMVPTNLLSIQHDLREKQLTPFADQYVTASLKLARDLYKAEIEAVQRSNAVSGYQLLGLQDYPGQNTATVGLLDSFWQDKQAGLTDMMKEFCNDVVPIIELERRIFLKQETISCRLAVRNDLFESLNQARVTMTITHDQTVLFQDQFTATLNQGNYQVIKELSVSIMAQLNNDAYLSMCTLELCIEANKQSYCNHWQIWVADQSTFCHGHTRLFVDDWASPALEAALERGERCLLQVNPTLTKNVKAGHFFPVFWSPVFFDSKDDCGVSIANQHPLFQTFETDDYGSFQWKSLLEGGCSFATHQLTSIISPVPNFYNHDQRSYLLEVKVGTGKLMISGFDIDRGQKPEEQAFRSALLDYLDSDAFEPIQQLDWQAVKQLIPSDQDHAVTQGLSSDLAYRKPAWADIERSTQLSADRGNDGIHDTYWTTPAQTDGHWWCVDLGQTAHFEQIVIYPLDGEETTLTITVSEDGEYWSKHADSTKPGLEHVINKQGYGRFVKIHYHHPLNIAAGQISCQVFQQRVR</sequence>
<reference evidence="2 3" key="1">
    <citation type="submission" date="2016-10" db="EMBL/GenBank/DDBJ databases">
        <authorList>
            <person name="de Groot N.N."/>
        </authorList>
    </citation>
    <scope>NUCLEOTIDE SEQUENCE [LARGE SCALE GENOMIC DNA]</scope>
    <source>
        <strain evidence="2 3">CGMCC 1.10434</strain>
    </source>
</reference>
<name>A0A1H8H2R6_9BACI</name>
<dbReference type="PANTHER" id="PTHR42732:SF1">
    <property type="entry name" value="BETA-MANNOSIDASE"/>
    <property type="match status" value="1"/>
</dbReference>
<organism evidence="2 3">
    <name type="scientific">Amphibacillus marinus</name>
    <dbReference type="NCBI Taxonomy" id="872970"/>
    <lineage>
        <taxon>Bacteria</taxon>
        <taxon>Bacillati</taxon>
        <taxon>Bacillota</taxon>
        <taxon>Bacilli</taxon>
        <taxon>Bacillales</taxon>
        <taxon>Bacillaceae</taxon>
        <taxon>Amphibacillus</taxon>
    </lineage>
</organism>
<dbReference type="STRING" id="872970.SAMN04488134_101238"/>
<accession>A0A1H8H2R6</accession>
<keyword evidence="3" id="KW-1185">Reference proteome</keyword>
<proteinExistence type="predicted"/>
<gene>
    <name evidence="2" type="ORF">SAMN04488134_101238</name>
</gene>
<dbReference type="SUPFAM" id="SSF51445">
    <property type="entry name" value="(Trans)glycosidases"/>
    <property type="match status" value="1"/>
</dbReference>
<dbReference type="PANTHER" id="PTHR42732">
    <property type="entry name" value="BETA-GALACTOSIDASE"/>
    <property type="match status" value="1"/>
</dbReference>
<dbReference type="SUPFAM" id="SSF49785">
    <property type="entry name" value="Galactose-binding domain-like"/>
    <property type="match status" value="2"/>
</dbReference>
<dbReference type="GO" id="GO:0005975">
    <property type="term" value="P:carbohydrate metabolic process"/>
    <property type="evidence" value="ECO:0007669"/>
    <property type="project" value="InterPro"/>
</dbReference>
<dbReference type="Pfam" id="PF22633">
    <property type="entry name" value="F5_F8_type_C_2"/>
    <property type="match status" value="1"/>
</dbReference>
<evidence type="ECO:0000313" key="3">
    <source>
        <dbReference type="Proteomes" id="UP000199300"/>
    </source>
</evidence>
<dbReference type="InterPro" id="IPR000421">
    <property type="entry name" value="FA58C"/>
</dbReference>
<dbReference type="OrthoDB" id="9814867at2"/>
<dbReference type="InterPro" id="IPR051913">
    <property type="entry name" value="GH2_Domain-Containing"/>
</dbReference>
<protein>
    <submittedName>
        <fullName evidence="2">F5/8 type C domain-containing protein</fullName>
    </submittedName>
</protein>
<dbReference type="InterPro" id="IPR008979">
    <property type="entry name" value="Galactose-bd-like_sf"/>
</dbReference>
<dbReference type="PROSITE" id="PS50022">
    <property type="entry name" value="FA58C_3"/>
    <property type="match status" value="1"/>
</dbReference>
<evidence type="ECO:0000313" key="2">
    <source>
        <dbReference type="EMBL" id="SEN50425.1"/>
    </source>
</evidence>
<dbReference type="AlphaFoldDB" id="A0A1H8H2R6"/>
<dbReference type="EMBL" id="FODJ01000001">
    <property type="protein sequence ID" value="SEN50425.1"/>
    <property type="molecule type" value="Genomic_DNA"/>
</dbReference>
<dbReference type="Gene3D" id="3.20.20.80">
    <property type="entry name" value="Glycosidases"/>
    <property type="match status" value="1"/>
</dbReference>